<reference evidence="2" key="1">
    <citation type="submission" date="2020-01" db="EMBL/GenBank/DDBJ databases">
        <authorList>
            <consortium name="PulseNet: The National Subtyping Network for Foodborne Disease Surveillance"/>
            <person name="Tarr C.L."/>
            <person name="Trees E."/>
            <person name="Katz L.S."/>
            <person name="Carleton-Romer H.A."/>
            <person name="Stroika S."/>
            <person name="Kucerova Z."/>
            <person name="Roache K.F."/>
            <person name="Sabol A.L."/>
            <person name="Besser J."/>
            <person name="Gerner-Smidt P."/>
        </authorList>
    </citation>
    <scope>NUCLEOTIDE SEQUENCE</scope>
    <source>
        <strain evidence="2">PNUSAC014900</strain>
    </source>
</reference>
<dbReference type="SUPFAM" id="SSF56935">
    <property type="entry name" value="Porins"/>
    <property type="match status" value="1"/>
</dbReference>
<sequence length="424" mass="45596">MKLVKLSLVAALAAGAFSAANATPLEEAIKDVDVSGVLRYRYDTGNFDKNFVNNSNLNNNKQDHKYRAQVNFSAAIADNFKAFIQFDYNAVDGGTGVNNEKNAEKGLFVRQLYLTYTNEDVATSVIAGKQQLNLIWTDNAIDGLVGTGVKVVNNSIDGLTLAAFAADSFMAAEQGADLLGHSTTSTTQATAPFKVEVGNLYGAAAVGSYDLAGGQFNPQLWLAYWDQVAFFYAVDAAYSTTIFDGINWTLEGAYLGNSLDSELDDKTHANGNLFALKGSIEVNGWDASLGGLYYGDKEKASTVVIEDQGNLGSLLAGEEIFYTTGSRLNGDTGRNIFGYVTGGYTFNETVRVGADFVYGGTKTEAAANHLGGGKKLEAVARVDYKYSPKLNFSAFYSYVNLDQGVNTNESADHSTVRLQALYKF</sequence>
<comment type="caution">
    <text evidence="2">The sequence shown here is derived from an EMBL/GenBank/DDBJ whole genome shotgun (WGS) entry which is preliminary data.</text>
</comment>
<dbReference type="Pfam" id="PF05538">
    <property type="entry name" value="Campylo_MOMP"/>
    <property type="match status" value="1"/>
</dbReference>
<dbReference type="InterPro" id="IPR008439">
    <property type="entry name" value="Campylo_MOMP"/>
</dbReference>
<evidence type="ECO:0000313" key="2">
    <source>
        <dbReference type="EMBL" id="EDO8429922.1"/>
    </source>
</evidence>
<protein>
    <submittedName>
        <fullName evidence="2">Major outer membrane protein</fullName>
    </submittedName>
</protein>
<organism evidence="2">
    <name type="scientific">Campylobacter jejuni</name>
    <dbReference type="NCBI Taxonomy" id="197"/>
    <lineage>
        <taxon>Bacteria</taxon>
        <taxon>Pseudomonadati</taxon>
        <taxon>Campylobacterota</taxon>
        <taxon>Epsilonproteobacteria</taxon>
        <taxon>Campylobacterales</taxon>
        <taxon>Campylobacteraceae</taxon>
        <taxon>Campylobacter</taxon>
    </lineage>
</organism>
<dbReference type="AlphaFoldDB" id="A0A6C7Y733"/>
<feature type="signal peptide" evidence="1">
    <location>
        <begin position="1"/>
        <end position="22"/>
    </location>
</feature>
<proteinExistence type="predicted"/>
<keyword evidence="1" id="KW-0732">Signal</keyword>
<dbReference type="EMBL" id="AANHTE010000007">
    <property type="protein sequence ID" value="EDO8429922.1"/>
    <property type="molecule type" value="Genomic_DNA"/>
</dbReference>
<gene>
    <name evidence="2" type="ORF">GTV39_06475</name>
</gene>
<feature type="chain" id="PRO_5025543351" evidence="1">
    <location>
        <begin position="23"/>
        <end position="424"/>
    </location>
</feature>
<accession>A0A6C7Y733</accession>
<name>A0A6C7Y733_CAMJU</name>
<evidence type="ECO:0000256" key="1">
    <source>
        <dbReference type="SAM" id="SignalP"/>
    </source>
</evidence>